<keyword evidence="1" id="KW-1133">Transmembrane helix</keyword>
<feature type="transmembrane region" description="Helical" evidence="1">
    <location>
        <begin position="98"/>
        <end position="121"/>
    </location>
</feature>
<keyword evidence="3" id="KW-1185">Reference proteome</keyword>
<name>A0A7W5JVW9_9ACTN</name>
<feature type="transmembrane region" description="Helical" evidence="1">
    <location>
        <begin position="37"/>
        <end position="62"/>
    </location>
</feature>
<keyword evidence="1" id="KW-0472">Membrane</keyword>
<protein>
    <submittedName>
        <fullName evidence="2">Glucose dehydrogenase</fullName>
    </submittedName>
</protein>
<evidence type="ECO:0000256" key="1">
    <source>
        <dbReference type="SAM" id="Phobius"/>
    </source>
</evidence>
<gene>
    <name evidence="2" type="ORF">FHX39_002183</name>
</gene>
<dbReference type="Proteomes" id="UP000565572">
    <property type="component" value="Unassembled WGS sequence"/>
</dbReference>
<accession>A0A7W5JVW9</accession>
<proteinExistence type="predicted"/>
<evidence type="ECO:0000313" key="2">
    <source>
        <dbReference type="EMBL" id="MBB3327239.1"/>
    </source>
</evidence>
<sequence length="127" mass="13192">MVASVFNAVSAVGGGIGMVVAHGLSMPLSLLTDSPFSTFLLPGLILALVVGGTQTAAAVLLLRRRTSALVWSAVAGFGMVIWIVAEVGYLHVLGWAQMIYLVTGLGQLVLVFSLLGIVAWLPRKTTG</sequence>
<dbReference type="EMBL" id="JACHZG010000001">
    <property type="protein sequence ID" value="MBB3327239.1"/>
    <property type="molecule type" value="Genomic_DNA"/>
</dbReference>
<comment type="caution">
    <text evidence="2">The sequence shown here is derived from an EMBL/GenBank/DDBJ whole genome shotgun (WGS) entry which is preliminary data.</text>
</comment>
<feature type="transmembrane region" description="Helical" evidence="1">
    <location>
        <begin position="69"/>
        <end position="92"/>
    </location>
</feature>
<keyword evidence="1" id="KW-0812">Transmembrane</keyword>
<evidence type="ECO:0000313" key="3">
    <source>
        <dbReference type="Proteomes" id="UP000565572"/>
    </source>
</evidence>
<dbReference type="AlphaFoldDB" id="A0A7W5JVW9"/>
<dbReference type="RefSeq" id="WP_183338338.1">
    <property type="nucleotide sequence ID" value="NZ_JACHZG010000001.1"/>
</dbReference>
<reference evidence="2 3" key="1">
    <citation type="submission" date="2020-08" db="EMBL/GenBank/DDBJ databases">
        <title>Sequencing the genomes of 1000 actinobacteria strains.</title>
        <authorList>
            <person name="Klenk H.-P."/>
        </authorList>
    </citation>
    <scope>NUCLEOTIDE SEQUENCE [LARGE SCALE GENOMIC DNA]</scope>
    <source>
        <strain evidence="2 3">DSM 11053</strain>
    </source>
</reference>
<organism evidence="2 3">
    <name type="scientific">Microlunatus antarcticus</name>
    <dbReference type="NCBI Taxonomy" id="53388"/>
    <lineage>
        <taxon>Bacteria</taxon>
        <taxon>Bacillati</taxon>
        <taxon>Actinomycetota</taxon>
        <taxon>Actinomycetes</taxon>
        <taxon>Propionibacteriales</taxon>
        <taxon>Propionibacteriaceae</taxon>
        <taxon>Microlunatus</taxon>
    </lineage>
</organism>